<dbReference type="GO" id="GO:0004888">
    <property type="term" value="F:transmembrane signaling receptor activity"/>
    <property type="evidence" value="ECO:0007669"/>
    <property type="project" value="InterPro"/>
</dbReference>
<feature type="chain" id="PRO_5006712573" evidence="13">
    <location>
        <begin position="22"/>
        <end position="627"/>
    </location>
</feature>
<dbReference type="GO" id="GO:0006935">
    <property type="term" value="P:chemotaxis"/>
    <property type="evidence" value="ECO:0007669"/>
    <property type="project" value="UniProtKB-KW"/>
</dbReference>
<dbReference type="CDD" id="cd12912">
    <property type="entry name" value="PDC2_MCP_like"/>
    <property type="match status" value="1"/>
</dbReference>
<comment type="similarity">
    <text evidence="9">Belongs to the methyl-accepting chemotaxis (MCP) protein family.</text>
</comment>
<evidence type="ECO:0000256" key="13">
    <source>
        <dbReference type="SAM" id="SignalP"/>
    </source>
</evidence>
<dbReference type="SUPFAM" id="SSF103190">
    <property type="entry name" value="Sensory domain-like"/>
    <property type="match status" value="1"/>
</dbReference>
<dbReference type="InterPro" id="IPR033479">
    <property type="entry name" value="dCache_1"/>
</dbReference>
<dbReference type="PRINTS" id="PR00260">
    <property type="entry name" value="CHEMTRNSDUCR"/>
</dbReference>
<dbReference type="SUPFAM" id="SSF58104">
    <property type="entry name" value="Methyl-accepting chemotaxis protein (MCP) signaling domain"/>
    <property type="match status" value="1"/>
</dbReference>
<keyword evidence="5 12" id="KW-0812">Transmembrane</keyword>
<evidence type="ECO:0000256" key="1">
    <source>
        <dbReference type="ARBA" id="ARBA00004533"/>
    </source>
</evidence>
<dbReference type="PANTHER" id="PTHR32089">
    <property type="entry name" value="METHYL-ACCEPTING CHEMOTAXIS PROTEIN MCPB"/>
    <property type="match status" value="1"/>
</dbReference>
<dbReference type="CDD" id="cd12913">
    <property type="entry name" value="PDC1_MCP_like"/>
    <property type="match status" value="1"/>
</dbReference>
<evidence type="ECO:0000256" key="7">
    <source>
        <dbReference type="ARBA" id="ARBA00023136"/>
    </source>
</evidence>
<keyword evidence="8 10" id="KW-0807">Transducer</keyword>
<evidence type="ECO:0000259" key="15">
    <source>
        <dbReference type="PROSITE" id="PS50885"/>
    </source>
</evidence>
<evidence type="ECO:0000256" key="2">
    <source>
        <dbReference type="ARBA" id="ARBA00004651"/>
    </source>
</evidence>
<dbReference type="Proteomes" id="UP000030675">
    <property type="component" value="Unassembled WGS sequence"/>
</dbReference>
<proteinExistence type="inferred from homology"/>
<feature type="domain" description="Methyl-accepting transducer" evidence="14">
    <location>
        <begin position="355"/>
        <end position="591"/>
    </location>
</feature>
<dbReference type="eggNOG" id="COG0840">
    <property type="taxonomic scope" value="Bacteria"/>
</dbReference>
<evidence type="ECO:0000256" key="11">
    <source>
        <dbReference type="SAM" id="Coils"/>
    </source>
</evidence>
<evidence type="ECO:0000256" key="12">
    <source>
        <dbReference type="SAM" id="Phobius"/>
    </source>
</evidence>
<evidence type="ECO:0000256" key="10">
    <source>
        <dbReference type="PROSITE-ProRule" id="PRU00284"/>
    </source>
</evidence>
<dbReference type="PROSITE" id="PS50111">
    <property type="entry name" value="CHEMOTAXIS_TRANSDUC_2"/>
    <property type="match status" value="1"/>
</dbReference>
<dbReference type="GO" id="GO:0005886">
    <property type="term" value="C:plasma membrane"/>
    <property type="evidence" value="ECO:0007669"/>
    <property type="project" value="UniProtKB-SubCell"/>
</dbReference>
<keyword evidence="4" id="KW-0145">Chemotaxis</keyword>
<dbReference type="Pfam" id="PF00015">
    <property type="entry name" value="MCPsignal"/>
    <property type="match status" value="1"/>
</dbReference>
<dbReference type="GO" id="GO:0007165">
    <property type="term" value="P:signal transduction"/>
    <property type="evidence" value="ECO:0007669"/>
    <property type="project" value="UniProtKB-KW"/>
</dbReference>
<protein>
    <submittedName>
        <fullName evidence="16">Putative methyl-accepting chemotaxis protein</fullName>
    </submittedName>
</protein>
<reference evidence="17" key="1">
    <citation type="submission" date="2012-12" db="EMBL/GenBank/DDBJ databases">
        <title>Genome Sequence of Photobacterium leiognathi lrivu.4.1.</title>
        <authorList>
            <person name="Urbanczyk H."/>
            <person name="Ogura Y."/>
            <person name="Hayashi T."/>
            <person name="Dunlap P.V."/>
        </authorList>
    </citation>
    <scope>NUCLEOTIDE SEQUENCE [LARGE SCALE GENOMIC DNA]</scope>
    <source>
        <strain evidence="17">lrivu.4.1</strain>
    </source>
</reference>
<dbReference type="CDD" id="cd11386">
    <property type="entry name" value="MCP_signal"/>
    <property type="match status" value="1"/>
</dbReference>
<feature type="signal peptide" evidence="13">
    <location>
        <begin position="1"/>
        <end position="21"/>
    </location>
</feature>
<dbReference type="HOGENOM" id="CLU_000445_107_19_6"/>
<dbReference type="EMBL" id="DF196819">
    <property type="protein sequence ID" value="GAD30578.1"/>
    <property type="molecule type" value="Genomic_DNA"/>
</dbReference>
<comment type="subcellular location">
    <subcellularLocation>
        <location evidence="1">Cell inner membrane</location>
    </subcellularLocation>
    <subcellularLocation>
        <location evidence="2">Cell membrane</location>
        <topology evidence="2">Multi-pass membrane protein</topology>
    </subcellularLocation>
</comment>
<dbReference type="PROSITE" id="PS50885">
    <property type="entry name" value="HAMP"/>
    <property type="match status" value="1"/>
</dbReference>
<gene>
    <name evidence="16" type="ORF">PLEI_2234</name>
</gene>
<feature type="domain" description="HAMP" evidence="15">
    <location>
        <begin position="296"/>
        <end position="350"/>
    </location>
</feature>
<dbReference type="InterPro" id="IPR029151">
    <property type="entry name" value="Sensor-like_sf"/>
</dbReference>
<evidence type="ECO:0000256" key="6">
    <source>
        <dbReference type="ARBA" id="ARBA00022989"/>
    </source>
</evidence>
<dbReference type="PANTHER" id="PTHR32089:SF117">
    <property type="entry name" value="METHYL ACCEPTING SENSORY TRANSDUCER WITH CACHE_1 SMALL MOLECULE BINDING DOMAIN"/>
    <property type="match status" value="1"/>
</dbReference>
<dbReference type="FunFam" id="1.10.287.950:FF:000001">
    <property type="entry name" value="Methyl-accepting chemotaxis sensory transducer"/>
    <property type="match status" value="1"/>
</dbReference>
<dbReference type="InterPro" id="IPR004090">
    <property type="entry name" value="Chemotax_Me-accpt_rcpt"/>
</dbReference>
<keyword evidence="7 12" id="KW-0472">Membrane</keyword>
<evidence type="ECO:0000259" key="14">
    <source>
        <dbReference type="PROSITE" id="PS50111"/>
    </source>
</evidence>
<dbReference type="RefSeq" id="WP_023933288.1">
    <property type="nucleotide sequence ID" value="NZ_DF196819.1"/>
</dbReference>
<keyword evidence="3" id="KW-1003">Cell membrane</keyword>
<evidence type="ECO:0000313" key="16">
    <source>
        <dbReference type="EMBL" id="GAD30578.1"/>
    </source>
</evidence>
<feature type="coiled-coil region" evidence="11">
    <location>
        <begin position="594"/>
        <end position="624"/>
    </location>
</feature>
<evidence type="ECO:0000256" key="4">
    <source>
        <dbReference type="ARBA" id="ARBA00022500"/>
    </source>
</evidence>
<sequence length="627" mass="68072">MQLTLKQKLIVASLSAVIVMATTLTWLSASQIDSQAEHELYERAENITQAVSESIGDWVAIRSNIINSVEENTSNAAIVPFLKQARLAGQFEDLYFGSKVGTATSSYAERDLSFVDPRTRPWYQQAQQANNTIISSAYLDTLTKAQMITIAKPVYHNGTFAGVLGADILITQLINDVINLNVGENAFAMLINKQDGTFLAHPDKQLLLQPITRYSNDLSINSIEQQMQSHDFANLTINGQAKQLYFASIPNTQWLIAISLDTQTEQAAHKALLLKLILAAAVIALLVICSVAWLVNFLFRDLDRVSKALAEIAGGEGDLTQRIEPKSNDEVGQLANNFNQFVSNMHAMVMRLSHVSDSLSQQSKATATQAQARSSRILHQQDEINMVATAINEMSAATKEIAYNAENTARTAEETVAASDHGATQVNQSQQSISSLAQEVDTATTVISELNNHAQSITTILSTIQGIAEQTNLLALNAAIEAARAGEQGRGFAVVADEVRVLSQRTHASTQEIQQMIETLQQTTGQAVGIMEDSRHLSETSVDDASSASASLAQITAAVNNINDMATQIASAAEEQSSVTSEITRNTEGIRDVSNELAIEANEAAQQAAELSQLSNELQQEIRRFKL</sequence>
<accession>A0A0U1P7V2</accession>
<dbReference type="SMART" id="SM00283">
    <property type="entry name" value="MA"/>
    <property type="match status" value="1"/>
</dbReference>
<evidence type="ECO:0000256" key="5">
    <source>
        <dbReference type="ARBA" id="ARBA00022692"/>
    </source>
</evidence>
<evidence type="ECO:0000256" key="3">
    <source>
        <dbReference type="ARBA" id="ARBA00022475"/>
    </source>
</evidence>
<keyword evidence="6 12" id="KW-1133">Transmembrane helix</keyword>
<evidence type="ECO:0000256" key="9">
    <source>
        <dbReference type="ARBA" id="ARBA00029447"/>
    </source>
</evidence>
<dbReference type="Pfam" id="PF00672">
    <property type="entry name" value="HAMP"/>
    <property type="match status" value="1"/>
</dbReference>
<evidence type="ECO:0000313" key="17">
    <source>
        <dbReference type="Proteomes" id="UP000030675"/>
    </source>
</evidence>
<dbReference type="SMART" id="SM00304">
    <property type="entry name" value="HAMP"/>
    <property type="match status" value="2"/>
</dbReference>
<dbReference type="CDD" id="cd06225">
    <property type="entry name" value="HAMP"/>
    <property type="match status" value="1"/>
</dbReference>
<feature type="transmembrane region" description="Helical" evidence="12">
    <location>
        <begin position="272"/>
        <end position="299"/>
    </location>
</feature>
<dbReference type="Pfam" id="PF02743">
    <property type="entry name" value="dCache_1"/>
    <property type="match status" value="1"/>
</dbReference>
<evidence type="ECO:0000256" key="8">
    <source>
        <dbReference type="ARBA" id="ARBA00023224"/>
    </source>
</evidence>
<keyword evidence="13" id="KW-0732">Signal</keyword>
<dbReference type="Gene3D" id="3.30.450.20">
    <property type="entry name" value="PAS domain"/>
    <property type="match status" value="2"/>
</dbReference>
<keyword evidence="11" id="KW-0175">Coiled coil</keyword>
<dbReference type="AlphaFoldDB" id="A0A0U1P7V2"/>
<organism evidence="16 17">
    <name type="scientific">Photobacterium leiognathi lrivu.4.1</name>
    <dbReference type="NCBI Taxonomy" id="1248232"/>
    <lineage>
        <taxon>Bacteria</taxon>
        <taxon>Pseudomonadati</taxon>
        <taxon>Pseudomonadota</taxon>
        <taxon>Gammaproteobacteria</taxon>
        <taxon>Vibrionales</taxon>
        <taxon>Vibrionaceae</taxon>
        <taxon>Photobacterium</taxon>
    </lineage>
</organism>
<dbReference type="InterPro" id="IPR003660">
    <property type="entry name" value="HAMP_dom"/>
</dbReference>
<name>A0A0U1P7V2_PHOLE</name>
<dbReference type="InterPro" id="IPR004089">
    <property type="entry name" value="MCPsignal_dom"/>
</dbReference>
<dbReference type="Gene3D" id="1.10.287.950">
    <property type="entry name" value="Methyl-accepting chemotaxis protein"/>
    <property type="match status" value="1"/>
</dbReference>